<dbReference type="EMBL" id="FNWQ01000001">
    <property type="protein sequence ID" value="SEH29807.1"/>
    <property type="molecule type" value="Genomic_DNA"/>
</dbReference>
<proteinExistence type="predicted"/>
<reference evidence="1 2" key="1">
    <citation type="submission" date="2016-10" db="EMBL/GenBank/DDBJ databases">
        <authorList>
            <person name="de Groot N.N."/>
        </authorList>
    </citation>
    <scope>NUCLEOTIDE SEQUENCE [LARGE SCALE GENOMIC DNA]</scope>
    <source>
        <strain evidence="1 2">DSM 23031</strain>
    </source>
</reference>
<evidence type="ECO:0000313" key="2">
    <source>
        <dbReference type="Proteomes" id="UP000198561"/>
    </source>
</evidence>
<dbReference type="AlphaFoldDB" id="A0A1H6H1V5"/>
<evidence type="ECO:0000313" key="1">
    <source>
        <dbReference type="EMBL" id="SEH29807.1"/>
    </source>
</evidence>
<organism evidence="1 2">
    <name type="scientific">Chryseobacterium culicis</name>
    <dbReference type="NCBI Taxonomy" id="680127"/>
    <lineage>
        <taxon>Bacteria</taxon>
        <taxon>Pseudomonadati</taxon>
        <taxon>Bacteroidota</taxon>
        <taxon>Flavobacteriia</taxon>
        <taxon>Flavobacteriales</taxon>
        <taxon>Weeksellaceae</taxon>
        <taxon>Chryseobacterium group</taxon>
        <taxon>Chryseobacterium</taxon>
    </lineage>
</organism>
<sequence>MKTIIYLFLPFIGFSVQGEVGINTLTPQATFDVMKNNVDITKPDGIIAPRLKGSEVKSKDSLYNTAQKGTIVYVTEGLDIGNTTLKTANVTRVGYYYFDGEVWQPFERDTLETVVKRGNYSPKYITFSGSAPSPTREGALGMNEQTSSMYFGNMNHNHTGSYNLSYGVGALQNLTAGLGNIAVGAYSLNGLTSGQFNTFLGHTSGYNDDIPDKLITGNVNVAVGNASLSNITTGYKNIAIGQSALRDLNTGSYNTIIGQSSGQSITSENKNVMLGVQTGVYVKGENNIFIGTGAGHSNTVNGVETVNNRLVIHSNVNLVPSSSIGTENNVDYSASWTNGLIIGDFALRWLKINGSFIINPSYTTSDSTYTKDVIEKPDGTLGFTDRVSVPIPPATGTYNLQSVDGQLKWIVP</sequence>
<dbReference type="OrthoDB" id="1218949at2"/>
<protein>
    <submittedName>
        <fullName evidence="1">Uncharacterized protein</fullName>
    </submittedName>
</protein>
<name>A0A1H6H1V5_CHRCI</name>
<dbReference type="Proteomes" id="UP000198561">
    <property type="component" value="Unassembled WGS sequence"/>
</dbReference>
<dbReference type="STRING" id="680127.SAMN05421593_1186"/>
<gene>
    <name evidence="1" type="ORF">SAMN05421593_1186</name>
</gene>
<accession>A0A1H6H1V5</accession>
<dbReference type="RefSeq" id="WP_089690344.1">
    <property type="nucleotide sequence ID" value="NZ_FNWQ01000001.1"/>
</dbReference>